<keyword evidence="1" id="KW-0175">Coiled coil</keyword>
<name>A0A1T4L132_9ENTE</name>
<dbReference type="AlphaFoldDB" id="A0A1T4L132"/>
<organism evidence="3 4">
    <name type="scientific">Pilibacter termitis</name>
    <dbReference type="NCBI Taxonomy" id="263852"/>
    <lineage>
        <taxon>Bacteria</taxon>
        <taxon>Bacillati</taxon>
        <taxon>Bacillota</taxon>
        <taxon>Bacilli</taxon>
        <taxon>Lactobacillales</taxon>
        <taxon>Enterococcaceae</taxon>
        <taxon>Pilibacter</taxon>
    </lineage>
</organism>
<evidence type="ECO:0000313" key="4">
    <source>
        <dbReference type="Proteomes" id="UP000190328"/>
    </source>
</evidence>
<protein>
    <submittedName>
        <fullName evidence="3">Uncharacterized protein</fullName>
    </submittedName>
</protein>
<keyword evidence="2" id="KW-0472">Membrane</keyword>
<keyword evidence="2" id="KW-1133">Transmembrane helix</keyword>
<proteinExistence type="predicted"/>
<sequence>MLESILEITVVGIIVVSVLNVFGYRKTMKEKLEAQKEKEETKKEYSKLKAREAKIEERHVKLSEKMGELQEKITHLNKQEQWVKKEKQEIKEYDIKRQQFLDNRAEHKEYMLFLLEIMNIYRANLSDALFSASQETYKEPCSFEEVETADRYILGPFDSEYYFTGISYDQISYIKEKIALLKNNISVVQFKEKLSKAELNRYHDINNMLVKFSRYGDNGEMTAVKDKNKMNSYPFYDTDKELFKFAFSELKKTQEYVNQFSEIKINLLD</sequence>
<dbReference type="STRING" id="263852.SAMN02745116_00481"/>
<gene>
    <name evidence="3" type="ORF">SAMN02745116_00481</name>
</gene>
<evidence type="ECO:0000313" key="3">
    <source>
        <dbReference type="EMBL" id="SJZ48442.1"/>
    </source>
</evidence>
<accession>A0A1T4L132</accession>
<feature type="transmembrane region" description="Helical" evidence="2">
    <location>
        <begin position="6"/>
        <end position="24"/>
    </location>
</feature>
<reference evidence="3 4" key="1">
    <citation type="submission" date="2017-02" db="EMBL/GenBank/DDBJ databases">
        <authorList>
            <person name="Peterson S.W."/>
        </authorList>
    </citation>
    <scope>NUCLEOTIDE SEQUENCE [LARGE SCALE GENOMIC DNA]</scope>
    <source>
        <strain evidence="3 4">ATCC BAA-1030</strain>
    </source>
</reference>
<keyword evidence="4" id="KW-1185">Reference proteome</keyword>
<dbReference type="EMBL" id="FUXI01000004">
    <property type="protein sequence ID" value="SJZ48442.1"/>
    <property type="molecule type" value="Genomic_DNA"/>
</dbReference>
<dbReference type="Proteomes" id="UP000190328">
    <property type="component" value="Unassembled WGS sequence"/>
</dbReference>
<evidence type="ECO:0000256" key="1">
    <source>
        <dbReference type="SAM" id="Coils"/>
    </source>
</evidence>
<dbReference type="RefSeq" id="WP_078806445.1">
    <property type="nucleotide sequence ID" value="NZ_FUXI01000004.1"/>
</dbReference>
<evidence type="ECO:0000256" key="2">
    <source>
        <dbReference type="SAM" id="Phobius"/>
    </source>
</evidence>
<feature type="coiled-coil region" evidence="1">
    <location>
        <begin position="24"/>
        <end position="103"/>
    </location>
</feature>
<keyword evidence="2" id="KW-0812">Transmembrane</keyword>